<dbReference type="RefSeq" id="WP_201371317.1">
    <property type="nucleotide sequence ID" value="NZ_BNJG01000001.1"/>
</dbReference>
<dbReference type="InterPro" id="IPR041657">
    <property type="entry name" value="HTH_17"/>
</dbReference>
<dbReference type="EMBL" id="BNJG01000001">
    <property type="protein sequence ID" value="GHO54633.1"/>
    <property type="molecule type" value="Genomic_DNA"/>
</dbReference>
<dbReference type="NCBIfam" id="TIGR01764">
    <property type="entry name" value="excise"/>
    <property type="match status" value="1"/>
</dbReference>
<gene>
    <name evidence="2" type="ORF">KSB_31080</name>
</gene>
<sequence length="66" mass="7569">MSQEGKLLTVAQVAERVQVHAETVRGWIRSGELIAIDIGNEYRISIDDLNDFLQRRKTGKRKNKES</sequence>
<comment type="caution">
    <text evidence="2">The sequence shown here is derived from an EMBL/GenBank/DDBJ whole genome shotgun (WGS) entry which is preliminary data.</text>
</comment>
<name>A0ABQ3UPM1_9CHLR</name>
<keyword evidence="3" id="KW-1185">Reference proteome</keyword>
<accession>A0ABQ3UPM1</accession>
<proteinExistence type="predicted"/>
<dbReference type="SUPFAM" id="SSF46955">
    <property type="entry name" value="Putative DNA-binding domain"/>
    <property type="match status" value="1"/>
</dbReference>
<organism evidence="2 3">
    <name type="scientific">Ktedonobacter robiniae</name>
    <dbReference type="NCBI Taxonomy" id="2778365"/>
    <lineage>
        <taxon>Bacteria</taxon>
        <taxon>Bacillati</taxon>
        <taxon>Chloroflexota</taxon>
        <taxon>Ktedonobacteria</taxon>
        <taxon>Ktedonobacterales</taxon>
        <taxon>Ktedonobacteraceae</taxon>
        <taxon>Ktedonobacter</taxon>
    </lineage>
</organism>
<feature type="domain" description="Helix-turn-helix" evidence="1">
    <location>
        <begin position="7"/>
        <end position="56"/>
    </location>
</feature>
<reference evidence="2 3" key="1">
    <citation type="journal article" date="2021" name="Int. J. Syst. Evol. Microbiol.">
        <title>Reticulibacter mediterranei gen. nov., sp. nov., within the new family Reticulibacteraceae fam. nov., and Ktedonospora formicarum gen. nov., sp. nov., Ktedonobacter robiniae sp. nov., Dictyobacter formicarum sp. nov. and Dictyobacter arantiisoli sp. nov., belonging to the class Ktedonobacteria.</title>
        <authorList>
            <person name="Yabe S."/>
            <person name="Zheng Y."/>
            <person name="Wang C.M."/>
            <person name="Sakai Y."/>
            <person name="Abe K."/>
            <person name="Yokota A."/>
            <person name="Donadio S."/>
            <person name="Cavaletti L."/>
            <person name="Monciardini P."/>
        </authorList>
    </citation>
    <scope>NUCLEOTIDE SEQUENCE [LARGE SCALE GENOMIC DNA]</scope>
    <source>
        <strain evidence="2 3">SOSP1-30</strain>
    </source>
</reference>
<evidence type="ECO:0000259" key="1">
    <source>
        <dbReference type="Pfam" id="PF12728"/>
    </source>
</evidence>
<dbReference type="InterPro" id="IPR010093">
    <property type="entry name" value="SinI_DNA-bd"/>
</dbReference>
<dbReference type="Pfam" id="PF12728">
    <property type="entry name" value="HTH_17"/>
    <property type="match status" value="1"/>
</dbReference>
<evidence type="ECO:0000313" key="3">
    <source>
        <dbReference type="Proteomes" id="UP000654345"/>
    </source>
</evidence>
<evidence type="ECO:0000313" key="2">
    <source>
        <dbReference type="EMBL" id="GHO54633.1"/>
    </source>
</evidence>
<dbReference type="InterPro" id="IPR009061">
    <property type="entry name" value="DNA-bd_dom_put_sf"/>
</dbReference>
<protein>
    <recommendedName>
        <fullName evidence="1">Helix-turn-helix domain-containing protein</fullName>
    </recommendedName>
</protein>
<dbReference type="Proteomes" id="UP000654345">
    <property type="component" value="Unassembled WGS sequence"/>
</dbReference>
<dbReference type="Gene3D" id="1.10.1660.10">
    <property type="match status" value="1"/>
</dbReference>